<evidence type="ECO:0000313" key="1">
    <source>
        <dbReference type="EMBL" id="GFY19487.1"/>
    </source>
</evidence>
<comment type="caution">
    <text evidence="1">The sequence shown here is derived from an EMBL/GenBank/DDBJ whole genome shotgun (WGS) entry which is preliminary data.</text>
</comment>
<gene>
    <name evidence="1" type="primary">NCL1_45926</name>
    <name evidence="1" type="ORF">TNCV_4646611</name>
</gene>
<sequence length="125" mass="14549">MNHASICGRIRVRCYASERCHTECGIERQWSNNSNLWFGVRFRIRDVPICYELRVISIAKDTSLKCYGPKSFPFFKASLELSFSSIIYAHMLQSLIETSVQPNKVNFFLDLLIHQICHLMSRCVI</sequence>
<protein>
    <submittedName>
        <fullName evidence="1">Uncharacterized protein</fullName>
    </submittedName>
</protein>
<keyword evidence="2" id="KW-1185">Reference proteome</keyword>
<accession>A0A8X6ST27</accession>
<dbReference type="EMBL" id="BMAU01021353">
    <property type="protein sequence ID" value="GFY19487.1"/>
    <property type="molecule type" value="Genomic_DNA"/>
</dbReference>
<proteinExistence type="predicted"/>
<dbReference type="Proteomes" id="UP000887159">
    <property type="component" value="Unassembled WGS sequence"/>
</dbReference>
<name>A0A8X6ST27_TRICX</name>
<evidence type="ECO:0000313" key="2">
    <source>
        <dbReference type="Proteomes" id="UP000887159"/>
    </source>
</evidence>
<reference evidence="1" key="1">
    <citation type="submission" date="2020-08" db="EMBL/GenBank/DDBJ databases">
        <title>Multicomponent nature underlies the extraordinary mechanical properties of spider dragline silk.</title>
        <authorList>
            <person name="Kono N."/>
            <person name="Nakamura H."/>
            <person name="Mori M."/>
            <person name="Yoshida Y."/>
            <person name="Ohtoshi R."/>
            <person name="Malay A.D."/>
            <person name="Moran D.A.P."/>
            <person name="Tomita M."/>
            <person name="Numata K."/>
            <person name="Arakawa K."/>
        </authorList>
    </citation>
    <scope>NUCLEOTIDE SEQUENCE</scope>
</reference>
<dbReference type="AlphaFoldDB" id="A0A8X6ST27"/>
<organism evidence="1 2">
    <name type="scientific">Trichonephila clavipes</name>
    <name type="common">Golden silk orbweaver</name>
    <name type="synonym">Nephila clavipes</name>
    <dbReference type="NCBI Taxonomy" id="2585209"/>
    <lineage>
        <taxon>Eukaryota</taxon>
        <taxon>Metazoa</taxon>
        <taxon>Ecdysozoa</taxon>
        <taxon>Arthropoda</taxon>
        <taxon>Chelicerata</taxon>
        <taxon>Arachnida</taxon>
        <taxon>Araneae</taxon>
        <taxon>Araneomorphae</taxon>
        <taxon>Entelegynae</taxon>
        <taxon>Araneoidea</taxon>
        <taxon>Nephilidae</taxon>
        <taxon>Trichonephila</taxon>
    </lineage>
</organism>